<dbReference type="InterPro" id="IPR000571">
    <property type="entry name" value="Znf_CCCH"/>
</dbReference>
<feature type="region of interest" description="Disordered" evidence="6">
    <location>
        <begin position="373"/>
        <end position="461"/>
    </location>
</feature>
<keyword evidence="4" id="KW-0238">DNA-binding</keyword>
<evidence type="ECO:0000313" key="8">
    <source>
        <dbReference type="EMBL" id="CAD9578304.1"/>
    </source>
</evidence>
<protein>
    <recommendedName>
        <fullName evidence="7">C3H1-type domain-containing protein</fullName>
    </recommendedName>
</protein>
<evidence type="ECO:0000256" key="2">
    <source>
        <dbReference type="ARBA" id="ARBA00022771"/>
    </source>
</evidence>
<dbReference type="PROSITE" id="PS50103">
    <property type="entry name" value="ZF_C3H1"/>
    <property type="match status" value="3"/>
</dbReference>
<feature type="zinc finger region" description="C3H1-type" evidence="5">
    <location>
        <begin position="61"/>
        <end position="89"/>
    </location>
</feature>
<evidence type="ECO:0000256" key="3">
    <source>
        <dbReference type="ARBA" id="ARBA00022833"/>
    </source>
</evidence>
<feature type="zinc finger region" description="C3H1-type" evidence="5">
    <location>
        <begin position="13"/>
        <end position="41"/>
    </location>
</feature>
<dbReference type="GO" id="GO:0003729">
    <property type="term" value="F:mRNA binding"/>
    <property type="evidence" value="ECO:0007669"/>
    <property type="project" value="UniProtKB-ARBA"/>
</dbReference>
<sequence length="461" mass="50647">MADQLNFSPYPQRVGEADCRDYLRTGRCKYGESCKYHHPPNVQNGGGIASINPSEPPFPLRPGEPACQYFLKHGTCKFGQTCKFHHPPTKSQSNMPELLPQRPGEPDCIYFLRNGRCKYGATCKYHHPLTQGSVLRMRSSSMGSMPDMNTQYVLVEPANLVMIQQGNGTSFAIASNQNQQYYTPASPVIAANPGGSPMITSLASSYETAVSSFDYANTSWHAQAQRRARLNSFSSALSLEDQAESVTRRSDGSAPNLQKQEGLMASSLRGMEPEFKRHNQYDDGLNQMTSALLNMLDHEESPQQTVMKNDYASPMNSPGANSMSSGMTPISARREQTMVNGDANYCISVPSARSRQPHTVGSPYGSVHQVPDPPASVHDGSKPSMFGGTNRGAYGKTAVMSHESQRPMVSSFDDSLFSHSAPQDRQRSLSSVMEEVHAQNWSPNSWQPSSSLPPNTFFPRV</sequence>
<dbReference type="SMART" id="SM00356">
    <property type="entry name" value="ZnF_C3H1"/>
    <property type="match status" value="3"/>
</dbReference>
<feature type="domain" description="C3H1-type" evidence="7">
    <location>
        <begin position="102"/>
        <end position="130"/>
    </location>
</feature>
<feature type="zinc finger region" description="C3H1-type" evidence="5">
    <location>
        <begin position="102"/>
        <end position="130"/>
    </location>
</feature>
<dbReference type="InterPro" id="IPR036855">
    <property type="entry name" value="Znf_CCCH_sf"/>
</dbReference>
<dbReference type="PANTHER" id="PTHR12506:SF50">
    <property type="entry name" value="ZINC FINGER CCCH DOMAIN-CONTAINING PROTEIN 26"/>
    <property type="match status" value="1"/>
</dbReference>
<feature type="domain" description="C3H1-type" evidence="7">
    <location>
        <begin position="13"/>
        <end position="41"/>
    </location>
</feature>
<keyword evidence="3 5" id="KW-0862">Zinc</keyword>
<feature type="compositionally biased region" description="Low complexity" evidence="6">
    <location>
        <begin position="439"/>
        <end position="450"/>
    </location>
</feature>
<evidence type="ECO:0000256" key="1">
    <source>
        <dbReference type="ARBA" id="ARBA00022723"/>
    </source>
</evidence>
<dbReference type="EMBL" id="HBGY01014760">
    <property type="protein sequence ID" value="CAD9578304.1"/>
    <property type="molecule type" value="Transcribed_RNA"/>
</dbReference>
<evidence type="ECO:0000256" key="4">
    <source>
        <dbReference type="ARBA" id="ARBA00023125"/>
    </source>
</evidence>
<dbReference type="PANTHER" id="PTHR12506">
    <property type="entry name" value="PROTEIN PHOSPHATASE RELATED"/>
    <property type="match status" value="1"/>
</dbReference>
<dbReference type="GO" id="GO:0008270">
    <property type="term" value="F:zinc ion binding"/>
    <property type="evidence" value="ECO:0007669"/>
    <property type="project" value="UniProtKB-KW"/>
</dbReference>
<evidence type="ECO:0000259" key="7">
    <source>
        <dbReference type="PROSITE" id="PS50103"/>
    </source>
</evidence>
<dbReference type="Pfam" id="PF00642">
    <property type="entry name" value="zf-CCCH"/>
    <property type="match status" value="3"/>
</dbReference>
<name>A0A7S2KLB7_9STRA</name>
<evidence type="ECO:0000256" key="6">
    <source>
        <dbReference type="SAM" id="MobiDB-lite"/>
    </source>
</evidence>
<dbReference type="AlphaFoldDB" id="A0A7S2KLB7"/>
<keyword evidence="1 5" id="KW-0479">Metal-binding</keyword>
<evidence type="ECO:0000256" key="5">
    <source>
        <dbReference type="PROSITE-ProRule" id="PRU00723"/>
    </source>
</evidence>
<organism evidence="8">
    <name type="scientific">Leptocylindrus danicus</name>
    <dbReference type="NCBI Taxonomy" id="163516"/>
    <lineage>
        <taxon>Eukaryota</taxon>
        <taxon>Sar</taxon>
        <taxon>Stramenopiles</taxon>
        <taxon>Ochrophyta</taxon>
        <taxon>Bacillariophyta</taxon>
        <taxon>Coscinodiscophyceae</taxon>
        <taxon>Chaetocerotophycidae</taxon>
        <taxon>Leptocylindrales</taxon>
        <taxon>Leptocylindraceae</taxon>
        <taxon>Leptocylindrus</taxon>
    </lineage>
</organism>
<dbReference type="SUPFAM" id="SSF90229">
    <property type="entry name" value="CCCH zinc finger"/>
    <property type="match status" value="3"/>
</dbReference>
<reference evidence="8" key="1">
    <citation type="submission" date="2021-01" db="EMBL/GenBank/DDBJ databases">
        <authorList>
            <person name="Corre E."/>
            <person name="Pelletier E."/>
            <person name="Niang G."/>
            <person name="Scheremetjew M."/>
            <person name="Finn R."/>
            <person name="Kale V."/>
            <person name="Holt S."/>
            <person name="Cochrane G."/>
            <person name="Meng A."/>
            <person name="Brown T."/>
            <person name="Cohen L."/>
        </authorList>
    </citation>
    <scope>NUCLEOTIDE SEQUENCE</scope>
    <source>
        <strain evidence="8">B650</strain>
    </source>
</reference>
<dbReference type="InterPro" id="IPR050974">
    <property type="entry name" value="Plant_ZF_CCCH"/>
</dbReference>
<keyword evidence="2 5" id="KW-0863">Zinc-finger</keyword>
<feature type="domain" description="C3H1-type" evidence="7">
    <location>
        <begin position="61"/>
        <end position="89"/>
    </location>
</feature>
<proteinExistence type="predicted"/>
<gene>
    <name evidence="8" type="ORF">LDAN0321_LOCUS9566</name>
</gene>
<accession>A0A7S2KLB7</accession>
<dbReference type="GO" id="GO:0003677">
    <property type="term" value="F:DNA binding"/>
    <property type="evidence" value="ECO:0007669"/>
    <property type="project" value="UniProtKB-KW"/>
</dbReference>
<dbReference type="Gene3D" id="4.10.1000.10">
    <property type="entry name" value="Zinc finger, CCCH-type"/>
    <property type="match status" value="2"/>
</dbReference>